<gene>
    <name evidence="6" type="ORF">BZG36_03130</name>
</gene>
<protein>
    <recommendedName>
        <fullName evidence="4">DNA-directed RNA polymerase III subunit</fullName>
    </recommendedName>
</protein>
<evidence type="ECO:0000313" key="6">
    <source>
        <dbReference type="EMBL" id="OZJ02996.1"/>
    </source>
</evidence>
<dbReference type="GO" id="GO:0006383">
    <property type="term" value="P:transcription by RNA polymerase III"/>
    <property type="evidence" value="ECO:0007669"/>
    <property type="project" value="UniProtKB-UniRule"/>
</dbReference>
<dbReference type="EMBL" id="MVBO01000112">
    <property type="protein sequence ID" value="OZJ02996.1"/>
    <property type="molecule type" value="Genomic_DNA"/>
</dbReference>
<evidence type="ECO:0000256" key="2">
    <source>
        <dbReference type="ARBA" id="ARBA00008352"/>
    </source>
</evidence>
<dbReference type="Proteomes" id="UP000242875">
    <property type="component" value="Unassembled WGS sequence"/>
</dbReference>
<keyword evidence="3 4" id="KW-0539">Nucleus</keyword>
<dbReference type="InterPro" id="IPR024661">
    <property type="entry name" value="RNA_pol_III_Rpc31"/>
</dbReference>
<evidence type="ECO:0000256" key="1">
    <source>
        <dbReference type="ARBA" id="ARBA00004123"/>
    </source>
</evidence>
<proteinExistence type="inferred from homology"/>
<dbReference type="Pfam" id="PF11705">
    <property type="entry name" value="RNA_pol_3_Rpc31"/>
    <property type="match status" value="1"/>
</dbReference>
<keyword evidence="7" id="KW-1185">Reference proteome</keyword>
<comment type="caution">
    <text evidence="6">The sequence shown here is derived from an EMBL/GenBank/DDBJ whole genome shotgun (WGS) entry which is preliminary data.</text>
</comment>
<dbReference type="PANTHER" id="PTHR15367">
    <property type="entry name" value="DNA-DIRECTED RNA POLYMERASE III"/>
    <property type="match status" value="1"/>
</dbReference>
<organism evidence="6 7">
    <name type="scientific">Bifiguratus adelaidae</name>
    <dbReference type="NCBI Taxonomy" id="1938954"/>
    <lineage>
        <taxon>Eukaryota</taxon>
        <taxon>Fungi</taxon>
        <taxon>Fungi incertae sedis</taxon>
        <taxon>Mucoromycota</taxon>
        <taxon>Mucoromycotina</taxon>
        <taxon>Endogonomycetes</taxon>
        <taxon>Endogonales</taxon>
        <taxon>Endogonales incertae sedis</taxon>
        <taxon>Bifiguratus</taxon>
    </lineage>
</organism>
<comment type="function">
    <text evidence="4">DNA-dependent RNA polymerase catalyzes the transcription of DNA into RNA using the four ribonucleoside triphosphates as substrates. Specific peripheric component of RNA polymerase III which synthesizes small RNAs, such as 5S rRNA and tRNAs.</text>
</comment>
<comment type="subcellular location">
    <subcellularLocation>
        <location evidence="1 4">Nucleus</location>
    </subcellularLocation>
</comment>
<dbReference type="AlphaFoldDB" id="A0A261XX98"/>
<comment type="subunit">
    <text evidence="4">Component of the RNA polymerase III (Pol III) complex.</text>
</comment>
<dbReference type="OrthoDB" id="5377312at2759"/>
<feature type="compositionally biased region" description="Acidic residues" evidence="5">
    <location>
        <begin position="193"/>
        <end position="209"/>
    </location>
</feature>
<feature type="compositionally biased region" description="Acidic residues" evidence="5">
    <location>
        <begin position="164"/>
        <end position="184"/>
    </location>
</feature>
<comment type="similarity">
    <text evidence="2 4">Belongs to the eukaryotic RPC7 RNA polymerase subunit family.</text>
</comment>
<dbReference type="PANTHER" id="PTHR15367:SF2">
    <property type="entry name" value="DNA-DIRECTED RNA POLYMERASE III SUBUNIT"/>
    <property type="match status" value="1"/>
</dbReference>
<evidence type="ECO:0000256" key="3">
    <source>
        <dbReference type="ARBA" id="ARBA00023242"/>
    </source>
</evidence>
<reference evidence="6 7" key="1">
    <citation type="journal article" date="2017" name="Mycologia">
        <title>Bifiguratus adelaidae, gen. et sp. nov., a new member of Mucoromycotina in endophytic and soil-dwelling habitats.</title>
        <authorList>
            <person name="Torres-Cruz T.J."/>
            <person name="Billingsley Tobias T.L."/>
            <person name="Almatruk M."/>
            <person name="Hesse C."/>
            <person name="Kuske C.R."/>
            <person name="Desiro A."/>
            <person name="Benucci G.M."/>
            <person name="Bonito G."/>
            <person name="Stajich J.E."/>
            <person name="Dunlap C."/>
            <person name="Arnold A.E."/>
            <person name="Porras-Alfaro A."/>
        </authorList>
    </citation>
    <scope>NUCLEOTIDE SEQUENCE [LARGE SCALE GENOMIC DNA]</scope>
    <source>
        <strain evidence="6 7">AZ0501</strain>
    </source>
</reference>
<accession>A0A261XX98</accession>
<evidence type="ECO:0000313" key="7">
    <source>
        <dbReference type="Proteomes" id="UP000242875"/>
    </source>
</evidence>
<evidence type="ECO:0000256" key="5">
    <source>
        <dbReference type="SAM" id="MobiDB-lite"/>
    </source>
</evidence>
<name>A0A261XX98_9FUNG</name>
<dbReference type="GO" id="GO:0005666">
    <property type="term" value="C:RNA polymerase III complex"/>
    <property type="evidence" value="ECO:0007669"/>
    <property type="project" value="UniProtKB-UniRule"/>
</dbReference>
<evidence type="ECO:0000256" key="4">
    <source>
        <dbReference type="PIRNR" id="PIRNR000777"/>
    </source>
</evidence>
<sequence length="209" mass="24021">MSRGRGRGGRGGATSNTPFELLHDINNMFATQSNSLFPEVDLPLLQKPAFYEEEQIKAMHQYKSKLKEYPFYVKTVPKRKDLERYSDRYKMDPNAERPTLKQLKTDLAFFPEELHSVIDPKKKVKVRRTSKAIDFDALEAMDAKEETNEDDGEKEETEKKEGDEGSSAEEEIEEEEEEAEEETDYGLSYFDNGEGDDIDDDDGDGGDYY</sequence>
<feature type="region of interest" description="Disordered" evidence="5">
    <location>
        <begin position="136"/>
        <end position="209"/>
    </location>
</feature>
<dbReference type="PIRSF" id="PIRSF000777">
    <property type="entry name" value="RNA_polIII_C31"/>
    <property type="match status" value="1"/>
</dbReference>